<reference evidence="10" key="2">
    <citation type="submission" date="2021-01" db="EMBL/GenBank/DDBJ databases">
        <authorList>
            <person name="Schikora-Tamarit M.A."/>
        </authorList>
    </citation>
    <scope>NUCLEOTIDE SEQUENCE</scope>
    <source>
        <strain evidence="10">CBS6075</strain>
    </source>
</reference>
<evidence type="ECO:0000256" key="3">
    <source>
        <dbReference type="ARBA" id="ARBA00022989"/>
    </source>
</evidence>
<dbReference type="GO" id="GO:0012505">
    <property type="term" value="C:endomembrane system"/>
    <property type="evidence" value="ECO:0007669"/>
    <property type="project" value="UniProtKB-SubCell"/>
</dbReference>
<protein>
    <recommendedName>
        <fullName evidence="9">J domain-containing protein</fullName>
    </recommendedName>
</protein>
<comment type="subcellular location">
    <subcellularLocation>
        <location evidence="5">Endomembrane system</location>
        <topology evidence="5">Single-pass membrane protein</topology>
    </subcellularLocation>
</comment>
<dbReference type="EMBL" id="JAEUBE010000183">
    <property type="protein sequence ID" value="KAH3667484.1"/>
    <property type="molecule type" value="Genomic_DNA"/>
</dbReference>
<dbReference type="PROSITE" id="PS50076">
    <property type="entry name" value="DNAJ_2"/>
    <property type="match status" value="1"/>
</dbReference>
<keyword evidence="2 8" id="KW-0732">Signal</keyword>
<dbReference type="Pfam" id="PF00226">
    <property type="entry name" value="DnaJ"/>
    <property type="match status" value="1"/>
</dbReference>
<dbReference type="GeneID" id="70235100"/>
<reference evidence="10" key="1">
    <citation type="journal article" date="2021" name="Open Biol.">
        <title>Shared evolutionary footprints suggest mitochondrial oxidative damage underlies multiple complex I losses in fungi.</title>
        <authorList>
            <person name="Schikora-Tamarit M.A."/>
            <person name="Marcet-Houben M."/>
            <person name="Nosek J."/>
            <person name="Gabaldon T."/>
        </authorList>
    </citation>
    <scope>NUCLEOTIDE SEQUENCE</scope>
    <source>
        <strain evidence="10">CBS6075</strain>
    </source>
</reference>
<evidence type="ECO:0000313" key="11">
    <source>
        <dbReference type="Proteomes" id="UP000769157"/>
    </source>
</evidence>
<evidence type="ECO:0000256" key="5">
    <source>
        <dbReference type="ARBA" id="ARBA00037847"/>
    </source>
</evidence>
<dbReference type="AlphaFoldDB" id="A0A9P8PA39"/>
<proteinExistence type="predicted"/>
<evidence type="ECO:0000256" key="6">
    <source>
        <dbReference type="SAM" id="MobiDB-lite"/>
    </source>
</evidence>
<keyword evidence="11" id="KW-1185">Reference proteome</keyword>
<accession>A0A9P8PA39</accession>
<feature type="compositionally biased region" description="Basic residues" evidence="6">
    <location>
        <begin position="306"/>
        <end position="318"/>
    </location>
</feature>
<evidence type="ECO:0000256" key="1">
    <source>
        <dbReference type="ARBA" id="ARBA00022692"/>
    </source>
</evidence>
<keyword evidence="1 7" id="KW-0812">Transmembrane</keyword>
<sequence length="318" mass="37470">MKLLFVLSLFSVAVFAAWSSEDLEIFKLQNELVEDSRKQTDFYEYLGVENGPKASYDEINKAYKRMSRKLHPDKVRRKDGVSEKKFKRIKRKAEERFQRLSLIGSILRGDRRERYDYYLKRGFPAYTGTNYVFSKFRPGVVASVGVVVVLFSIVHYLMLKMNAQQQRRRVEKLIEDLKRKAFGPSMLPVGDFSDRRVFHLDKLFVVKIDGTVWLVDRELIEGEDFDVDDDGRQVFRHEQAPRNRKERRTRKEKDEVLLPVTPDEIQEITWKDTLVARLCRWLFTKTQKQDIPQEDQGTLKRLPNGKFKKVKPAATKKA</sequence>
<feature type="region of interest" description="Disordered" evidence="6">
    <location>
        <begin position="292"/>
        <end position="318"/>
    </location>
</feature>
<comment type="caution">
    <text evidence="10">The sequence shown here is derived from an EMBL/GenBank/DDBJ whole genome shotgun (WGS) entry which is preliminary data.</text>
</comment>
<dbReference type="Gene3D" id="1.10.287.110">
    <property type="entry name" value="DnaJ domain"/>
    <property type="match status" value="1"/>
</dbReference>
<feature type="domain" description="J" evidence="9">
    <location>
        <begin position="41"/>
        <end position="119"/>
    </location>
</feature>
<dbReference type="OrthoDB" id="413400at2759"/>
<evidence type="ECO:0000259" key="9">
    <source>
        <dbReference type="PROSITE" id="PS50076"/>
    </source>
</evidence>
<dbReference type="Proteomes" id="UP000769157">
    <property type="component" value="Unassembled WGS sequence"/>
</dbReference>
<evidence type="ECO:0000313" key="10">
    <source>
        <dbReference type="EMBL" id="KAH3667484.1"/>
    </source>
</evidence>
<dbReference type="PANTHER" id="PTHR44653">
    <property type="entry name" value="DNAJ HOMOLOG SUBFAMILY C MEMBER 1"/>
    <property type="match status" value="1"/>
</dbReference>
<dbReference type="InterPro" id="IPR036869">
    <property type="entry name" value="J_dom_sf"/>
</dbReference>
<feature type="transmembrane region" description="Helical" evidence="7">
    <location>
        <begin position="140"/>
        <end position="159"/>
    </location>
</feature>
<dbReference type="PANTHER" id="PTHR44653:SF2">
    <property type="entry name" value="DNAJ HOMOLOG SUBFAMILY C MEMBER 1"/>
    <property type="match status" value="1"/>
</dbReference>
<gene>
    <name evidence="10" type="ORF">OGAPHI_003133</name>
</gene>
<dbReference type="InterPro" id="IPR001623">
    <property type="entry name" value="DnaJ_domain"/>
</dbReference>
<organism evidence="10 11">
    <name type="scientific">Ogataea philodendri</name>
    <dbReference type="NCBI Taxonomy" id="1378263"/>
    <lineage>
        <taxon>Eukaryota</taxon>
        <taxon>Fungi</taxon>
        <taxon>Dikarya</taxon>
        <taxon>Ascomycota</taxon>
        <taxon>Saccharomycotina</taxon>
        <taxon>Pichiomycetes</taxon>
        <taxon>Pichiales</taxon>
        <taxon>Pichiaceae</taxon>
        <taxon>Ogataea</taxon>
    </lineage>
</organism>
<keyword evidence="3 7" id="KW-1133">Transmembrane helix</keyword>
<dbReference type="RefSeq" id="XP_046062296.1">
    <property type="nucleotide sequence ID" value="XM_046204079.1"/>
</dbReference>
<dbReference type="CDD" id="cd06257">
    <property type="entry name" value="DnaJ"/>
    <property type="match status" value="1"/>
</dbReference>
<evidence type="ECO:0000256" key="2">
    <source>
        <dbReference type="ARBA" id="ARBA00022729"/>
    </source>
</evidence>
<evidence type="ECO:0000256" key="8">
    <source>
        <dbReference type="SAM" id="SignalP"/>
    </source>
</evidence>
<name>A0A9P8PA39_9ASCO</name>
<evidence type="ECO:0000256" key="7">
    <source>
        <dbReference type="SAM" id="Phobius"/>
    </source>
</evidence>
<evidence type="ECO:0000256" key="4">
    <source>
        <dbReference type="ARBA" id="ARBA00023136"/>
    </source>
</evidence>
<dbReference type="InterPro" id="IPR052606">
    <property type="entry name" value="DnaJ_domain_protein"/>
</dbReference>
<feature type="chain" id="PRO_5040370065" description="J domain-containing protein" evidence="8">
    <location>
        <begin position="17"/>
        <end position="318"/>
    </location>
</feature>
<keyword evidence="4 7" id="KW-0472">Membrane</keyword>
<feature type="signal peptide" evidence="8">
    <location>
        <begin position="1"/>
        <end position="16"/>
    </location>
</feature>
<dbReference type="SUPFAM" id="SSF46565">
    <property type="entry name" value="Chaperone J-domain"/>
    <property type="match status" value="1"/>
</dbReference>
<dbReference type="SMART" id="SM00271">
    <property type="entry name" value="DnaJ"/>
    <property type="match status" value="1"/>
</dbReference>